<feature type="non-terminal residue" evidence="1">
    <location>
        <position position="1"/>
    </location>
</feature>
<feature type="non-terminal residue" evidence="1">
    <location>
        <position position="243"/>
    </location>
</feature>
<name>A0A383C154_9ZZZZ</name>
<proteinExistence type="predicted"/>
<reference evidence="1" key="1">
    <citation type="submission" date="2018-05" db="EMBL/GenBank/DDBJ databases">
        <authorList>
            <person name="Lanie J.A."/>
            <person name="Ng W.-L."/>
            <person name="Kazmierczak K.M."/>
            <person name="Andrzejewski T.M."/>
            <person name="Davidsen T.M."/>
            <person name="Wayne K.J."/>
            <person name="Tettelin H."/>
            <person name="Glass J.I."/>
            <person name="Rusch D."/>
            <person name="Podicherti R."/>
            <person name="Tsui H.-C.T."/>
            <person name="Winkler M.E."/>
        </authorList>
    </citation>
    <scope>NUCLEOTIDE SEQUENCE</scope>
</reference>
<organism evidence="1">
    <name type="scientific">marine metagenome</name>
    <dbReference type="NCBI Taxonomy" id="408172"/>
    <lineage>
        <taxon>unclassified sequences</taxon>
        <taxon>metagenomes</taxon>
        <taxon>ecological metagenomes</taxon>
    </lineage>
</organism>
<dbReference type="EMBL" id="UINC01204932">
    <property type="protein sequence ID" value="SVE25881.1"/>
    <property type="molecule type" value="Genomic_DNA"/>
</dbReference>
<evidence type="ECO:0000313" key="1">
    <source>
        <dbReference type="EMBL" id="SVE25881.1"/>
    </source>
</evidence>
<protein>
    <submittedName>
        <fullName evidence="1">Uncharacterized protein</fullName>
    </submittedName>
</protein>
<sequence>PLPAESCRAMCADAVKYAKGVWPNAAFPDYNDHHTPSFDGWRTGAEEITIDYNQIVDAIEHILQSPDITLTEANKQFTVLSYLNGPLSAVIKQLVMAGIPVSTPSGEGGIVSAVSKLLKMPFREVLRAKNHRQGVSFPHKGKKGLEGDTQMAANDDAVFNRLLQIDEDEWEQAVRRANGDSNLAGKDETYAEISSTVEIAETLMEMWFKHQAELCEEPLRFRTGDTTRTVEAFRDYCKTVLFS</sequence>
<gene>
    <name evidence="1" type="ORF">METZ01_LOCUS478735</name>
</gene>
<dbReference type="AlphaFoldDB" id="A0A383C154"/>
<accession>A0A383C154</accession>